<keyword evidence="1" id="KW-0175">Coiled coil</keyword>
<dbReference type="PANTHER" id="PTHR33116">
    <property type="entry name" value="REVERSE TRANSCRIPTASE ZINC-BINDING DOMAIN-CONTAINING PROTEIN-RELATED-RELATED"/>
    <property type="match status" value="1"/>
</dbReference>
<dbReference type="SUPFAM" id="SSF56672">
    <property type="entry name" value="DNA/RNA polymerases"/>
    <property type="match status" value="1"/>
</dbReference>
<dbReference type="EMBL" id="CP144754">
    <property type="protein sequence ID" value="WVZ95829.1"/>
    <property type="molecule type" value="Genomic_DNA"/>
</dbReference>
<dbReference type="InterPro" id="IPR000477">
    <property type="entry name" value="RT_dom"/>
</dbReference>
<dbReference type="InterPro" id="IPR005135">
    <property type="entry name" value="Endo/exonuclease/phosphatase"/>
</dbReference>
<dbReference type="PANTHER" id="PTHR33116:SF87">
    <property type="entry name" value="OS01G0158850 PROTEIN"/>
    <property type="match status" value="1"/>
</dbReference>
<evidence type="ECO:0000256" key="2">
    <source>
        <dbReference type="SAM" id="MobiDB-lite"/>
    </source>
</evidence>
<dbReference type="Pfam" id="PF00078">
    <property type="entry name" value="RVT_1"/>
    <property type="match status" value="1"/>
</dbReference>
<keyword evidence="5" id="KW-1185">Reference proteome</keyword>
<proteinExistence type="predicted"/>
<reference evidence="4 5" key="1">
    <citation type="submission" date="2024-02" db="EMBL/GenBank/DDBJ databases">
        <title>High-quality chromosome-scale genome assembly of Pensacola bahiagrass (Paspalum notatum Flugge var. saurae).</title>
        <authorList>
            <person name="Vega J.M."/>
            <person name="Podio M."/>
            <person name="Orjuela J."/>
            <person name="Siena L.A."/>
            <person name="Pessino S.C."/>
            <person name="Combes M.C."/>
            <person name="Mariac C."/>
            <person name="Albertini E."/>
            <person name="Pupilli F."/>
            <person name="Ortiz J.P.A."/>
            <person name="Leblanc O."/>
        </authorList>
    </citation>
    <scope>NUCLEOTIDE SEQUENCE [LARGE SCALE GENOMIC DNA]</scope>
    <source>
        <strain evidence="4">R1</strain>
        <tissue evidence="4">Leaf</tissue>
    </source>
</reference>
<feature type="domain" description="Reverse transcriptase" evidence="3">
    <location>
        <begin position="916"/>
        <end position="1191"/>
    </location>
</feature>
<dbReference type="PROSITE" id="PS50878">
    <property type="entry name" value="RT_POL"/>
    <property type="match status" value="1"/>
</dbReference>
<evidence type="ECO:0000313" key="4">
    <source>
        <dbReference type="EMBL" id="WVZ95829.1"/>
    </source>
</evidence>
<protein>
    <recommendedName>
        <fullName evidence="3">Reverse transcriptase domain-containing protein</fullName>
    </recommendedName>
</protein>
<feature type="region of interest" description="Disordered" evidence="2">
    <location>
        <begin position="452"/>
        <end position="474"/>
    </location>
</feature>
<dbReference type="InterPro" id="IPR026960">
    <property type="entry name" value="RVT-Znf"/>
</dbReference>
<feature type="coiled-coil region" evidence="1">
    <location>
        <begin position="704"/>
        <end position="746"/>
    </location>
</feature>
<evidence type="ECO:0000259" key="3">
    <source>
        <dbReference type="PROSITE" id="PS50878"/>
    </source>
</evidence>
<feature type="region of interest" description="Disordered" evidence="2">
    <location>
        <begin position="366"/>
        <end position="431"/>
    </location>
</feature>
<dbReference type="Proteomes" id="UP001341281">
    <property type="component" value="Chromosome 10"/>
</dbReference>
<dbReference type="CDD" id="cd01650">
    <property type="entry name" value="RT_nLTR_like"/>
    <property type="match status" value="1"/>
</dbReference>
<gene>
    <name evidence="4" type="ORF">U9M48_041543</name>
</gene>
<evidence type="ECO:0000256" key="1">
    <source>
        <dbReference type="SAM" id="Coils"/>
    </source>
</evidence>
<dbReference type="Pfam" id="PF03372">
    <property type="entry name" value="Exo_endo_phos"/>
    <property type="match status" value="1"/>
</dbReference>
<name>A0AAQ3UUS1_PASNO</name>
<dbReference type="SUPFAM" id="SSF56219">
    <property type="entry name" value="DNase I-like"/>
    <property type="match status" value="1"/>
</dbReference>
<sequence length="1732" mass="196079">MREVSEVEGKASEKGRLMKALSSRARIGFVRLLDQVCDRPPDIHAATLELRHQPRQKPQLGFPALQPPHRQLPSGGPALPVSGPLRKLSEREHRWQLVEERASTQGFTLPSPKELVAGSSSKVGVPINGEAAAGASTTGGVVLLDEGEALLGVAMPQRTSQQYQVLRVDDQNCRQTLPGVQAVVLCDECGSEDHVTKACSPYKNLKFTAIPSGYAVDGLGFYSIPYVGKAQGDKTSTLAKITVVDRVMSTANVESELKRLVPGAWEWKVEDSGDSFTATFPSREALNRLIEWGPVVAKCVKATLTIEEKGVGSALGVSRKVDLKFTREHKIARIRVGCLDPNLIPEFLSMLIGEHVYDLQFRAEKNMDPENPSPIDMDLDPPREDGNNNSQEGNGDPALPPSDNSMGTDLGDSGSKVEGRDKPNSYGKKCTTESTVNDQLIQHFVSSPIFKDKTGKPVTPLRSSKRSAAVADQNSLERASKLKAKINLDGSPNEGRSGGLLVGVNIASLDVGSIEEGDFFVKFKIRCKKQDFISNLVLVYGPAQEDQKQRFLTELASLISKETVPMVIGGDFNILRSPHEKNKGQFKNRWPFLFNAVIDAYNLRELDLSGRQFTWANNLSNQTFEKLDRVLMTTEWESKYPRASVQALTREISDHTPLFLNSGDGDSISTHSDFKFELGWLLHDGFFDMVKEVWTSTSSGTTPMDRWQAKIRRLRQHLRGWAKNVRGAYKKEKKFLLDKLDELDKKSEHTHLDQNELNFKHALHEKVSQLLREEEIKWYQRAKVKNLLEGDANTKYFHLVANGKHRKTRIFGLEQEEGNIVGDVEIRKYITDYYKKLFGHPESSDVVLDENWTDDIPQVSQEENELITAPFTSEEVRAAIFQMEHNKAPGPDGFPPEFYQVFWNIIEPDLMALFEDFHRGSLALNRLNFGNITLIPKVGDANRIQQYRPICLLNVSFKIFTKVATNRLVKVAHKIIRPSQTAFLPGRNIMEGAVVLHETLHELHKKKLNGVIFKIDFEKAYDKVRWDFLQQTMRMKGFSHTWCDWIRSFVQGGNVAINVNGQNGSFFQTMKGLRQGDPLSPILFNVVADMLAIIINRAKVAGKVIPHLVNDGLSILQYADDTVIFLDHNLEMARNMKALLCVFEKLSGLKINFHKSEIFCFGQAKECENDYSELFGCRVGTFPFRYLGLPMHYKKLRNSDWKTIEERFEQRLSGWKGKLLSVGGRLVLINSVLSSLPMFMLSFFAIPKGVLKKLEYFRSRFFWQNDQHKKKYHLIRWDQIRQPKEQGGLGIIDLEIQNKCLLSKWLFKLANEEGTWQDLVRNKYLKGKPLGSGTKKPGICHFWAGLMEVKQTFLNLGSFVIGDGTQVRFWEDIWCGNCPLKFSYPSLFNIVRKKEATVAEVIGSSPLNVSFRRGLHGERLLAWQQLVGRVMNIELRGGKDVFRWDLNKSGVFSVSSMYKHLINNGLKVTQEIWQTKIPLKTKIFLWYIKRGVLLTKDNLARRNWLGHKGCCFCTYNESIQHLFFDCQLAKSLWRIDFMSIGLSPPRNTAHLFNLWVRQGGPKNKPLLLAGAAALIWAIWLQRNDCVLFRGTFWLRQWARLQRNEELAQWLTQGAQSLEVVALRVFNSFGWQVPVRIGYKRLRRSSLRTWPVLALHLTPYHWQQSSPCRQDLSSLPGSLVMPALKESSASLSAAMQLLPFLTNISAAVPVVGASSRKDSSSRGRRRHSMAAAP</sequence>
<evidence type="ECO:0000313" key="5">
    <source>
        <dbReference type="Proteomes" id="UP001341281"/>
    </source>
</evidence>
<feature type="compositionally biased region" description="Basic residues" evidence="2">
    <location>
        <begin position="1721"/>
        <end position="1732"/>
    </location>
</feature>
<dbReference type="InterPro" id="IPR036691">
    <property type="entry name" value="Endo/exonu/phosph_ase_sf"/>
</dbReference>
<dbReference type="Gene3D" id="3.60.10.10">
    <property type="entry name" value="Endonuclease/exonuclease/phosphatase"/>
    <property type="match status" value="1"/>
</dbReference>
<feature type="region of interest" description="Disordered" evidence="2">
    <location>
        <begin position="1713"/>
        <end position="1732"/>
    </location>
</feature>
<dbReference type="InterPro" id="IPR043502">
    <property type="entry name" value="DNA/RNA_pol_sf"/>
</dbReference>
<dbReference type="GO" id="GO:0003824">
    <property type="term" value="F:catalytic activity"/>
    <property type="evidence" value="ECO:0007669"/>
    <property type="project" value="InterPro"/>
</dbReference>
<organism evidence="4 5">
    <name type="scientific">Paspalum notatum var. saurae</name>
    <dbReference type="NCBI Taxonomy" id="547442"/>
    <lineage>
        <taxon>Eukaryota</taxon>
        <taxon>Viridiplantae</taxon>
        <taxon>Streptophyta</taxon>
        <taxon>Embryophyta</taxon>
        <taxon>Tracheophyta</taxon>
        <taxon>Spermatophyta</taxon>
        <taxon>Magnoliopsida</taxon>
        <taxon>Liliopsida</taxon>
        <taxon>Poales</taxon>
        <taxon>Poaceae</taxon>
        <taxon>PACMAD clade</taxon>
        <taxon>Panicoideae</taxon>
        <taxon>Andropogonodae</taxon>
        <taxon>Paspaleae</taxon>
        <taxon>Paspalinae</taxon>
        <taxon>Paspalum</taxon>
    </lineage>
</organism>
<dbReference type="Pfam" id="PF13966">
    <property type="entry name" value="zf-RVT"/>
    <property type="match status" value="1"/>
</dbReference>
<accession>A0AAQ3UUS1</accession>